<evidence type="ECO:0000313" key="1">
    <source>
        <dbReference type="EMBL" id="MEQ2358618.1"/>
    </source>
</evidence>
<dbReference type="RefSeq" id="WP_349077965.1">
    <property type="nucleotide sequence ID" value="NZ_JBBMEI010000027.1"/>
</dbReference>
<comment type="caution">
    <text evidence="1">The sequence shown here is derived from an EMBL/GenBank/DDBJ whole genome shotgun (WGS) entry which is preliminary data.</text>
</comment>
<name>A0ABV1ALV5_9FIRM</name>
<accession>A0ABV1ALV5</accession>
<gene>
    <name evidence="1" type="ORF">WMO75_09770</name>
</gene>
<dbReference type="EMBL" id="JBBMEI010000027">
    <property type="protein sequence ID" value="MEQ2358618.1"/>
    <property type="molecule type" value="Genomic_DNA"/>
</dbReference>
<reference evidence="1 2" key="1">
    <citation type="submission" date="2024-03" db="EMBL/GenBank/DDBJ databases">
        <title>Human intestinal bacterial collection.</title>
        <authorList>
            <person name="Pauvert C."/>
            <person name="Hitch T.C.A."/>
            <person name="Clavel T."/>
        </authorList>
    </citation>
    <scope>NUCLEOTIDE SEQUENCE [LARGE SCALE GENOMIC DNA]</scope>
    <source>
        <strain evidence="1 2">CLA-AA-H95</strain>
    </source>
</reference>
<proteinExistence type="predicted"/>
<dbReference type="PANTHER" id="PTHR38733">
    <property type="entry name" value="PROTEIN MCRC"/>
    <property type="match status" value="1"/>
</dbReference>
<evidence type="ECO:0000313" key="2">
    <source>
        <dbReference type="Proteomes" id="UP001446032"/>
    </source>
</evidence>
<dbReference type="Proteomes" id="UP001446032">
    <property type="component" value="Unassembled WGS sequence"/>
</dbReference>
<sequence length="480" mass="56546">MSNLIKLKDYSNVSEKNELTQEKLREQLLKLSADNVFSIPEMSDEEKESFRVLANFNGKLWTQNYTGILQIEDRNVFISSRFDDDSCFFTQYILDKALGMKINIFQDMKPGVNHGGILEQLLAFIFVEQIEHACRKGLYRRYRTYECNDSRVKGKIDITRHIRLNPLNNGKIAYSYREYTIDNDVNKLIFTAYTYLQKRYPDTMKSLEKRRKTVGECMSKFRNIMQPASRQEAQKLVQRERRKITHSVYHDWEEVRKTAIILLRHMGISVENDKDKAQNKIHGVLINMNWIWEKYLESILKDKLKEEYCLKAQHEKKIFFLNGEGQGKRTLKPDLCIFKKENVNTNTPVLILDAKYKNAWSKAAVGEEFEESVREDCFQILSYMYGFGCNKSGIFCPVVEAEEEAPKLLDYTIRKDETNRKDGKFYLLPLQIPKSENKIPKSENNNFKNFKRKIKKSEGKFATQVKQILEKQILENLEQK</sequence>
<dbReference type="InterPro" id="IPR019292">
    <property type="entry name" value="McrC"/>
</dbReference>
<keyword evidence="2" id="KW-1185">Reference proteome</keyword>
<protein>
    <recommendedName>
        <fullName evidence="3">5-methylcytosine-specific restriction enzyme subunit McrC</fullName>
    </recommendedName>
</protein>
<dbReference type="Pfam" id="PF10117">
    <property type="entry name" value="McrBC"/>
    <property type="match status" value="1"/>
</dbReference>
<evidence type="ECO:0008006" key="3">
    <source>
        <dbReference type="Google" id="ProtNLM"/>
    </source>
</evidence>
<dbReference type="PANTHER" id="PTHR38733:SF1">
    <property type="entry name" value="TYPE IV METHYL-DIRECTED RESTRICTION ENZYME ECOKMCRBC"/>
    <property type="match status" value="1"/>
</dbReference>
<organism evidence="1 2">
    <name type="scientific">Blautia intestinihominis</name>
    <dbReference type="NCBI Taxonomy" id="3133152"/>
    <lineage>
        <taxon>Bacteria</taxon>
        <taxon>Bacillati</taxon>
        <taxon>Bacillota</taxon>
        <taxon>Clostridia</taxon>
        <taxon>Lachnospirales</taxon>
        <taxon>Lachnospiraceae</taxon>
        <taxon>Blautia</taxon>
    </lineage>
</organism>